<keyword evidence="2" id="KW-0547">Nucleotide-binding</keyword>
<dbReference type="GO" id="GO:0140664">
    <property type="term" value="F:ATP-dependent DNA damage sensor activity"/>
    <property type="evidence" value="ECO:0007669"/>
    <property type="project" value="InterPro"/>
</dbReference>
<dbReference type="OrthoDB" id="29596at2759"/>
<protein>
    <submittedName>
        <fullName evidence="6">Putative mutS protein-like 5-like</fullName>
    </submittedName>
</protein>
<evidence type="ECO:0000313" key="6">
    <source>
        <dbReference type="EMBL" id="PIK34406.1"/>
    </source>
</evidence>
<evidence type="ECO:0000256" key="4">
    <source>
        <dbReference type="ARBA" id="ARBA00023125"/>
    </source>
</evidence>
<dbReference type="EMBL" id="MRZV01002184">
    <property type="protein sequence ID" value="PIK34406.1"/>
    <property type="molecule type" value="Genomic_DNA"/>
</dbReference>
<dbReference type="GO" id="GO:0005524">
    <property type="term" value="F:ATP binding"/>
    <property type="evidence" value="ECO:0007669"/>
    <property type="project" value="UniProtKB-KW"/>
</dbReference>
<dbReference type="SUPFAM" id="SSF48334">
    <property type="entry name" value="DNA repair protein MutS, domain III"/>
    <property type="match status" value="1"/>
</dbReference>
<dbReference type="InterPro" id="IPR036187">
    <property type="entry name" value="DNA_mismatch_repair_MutS_sf"/>
</dbReference>
<dbReference type="InterPro" id="IPR000432">
    <property type="entry name" value="DNA_mismatch_repair_MutS_C"/>
</dbReference>
<keyword evidence="4" id="KW-0238">DNA-binding</keyword>
<dbReference type="SMART" id="SM00534">
    <property type="entry name" value="MUTSac"/>
    <property type="match status" value="1"/>
</dbReference>
<dbReference type="PROSITE" id="PS00486">
    <property type="entry name" value="DNA_MISMATCH_REPAIR_2"/>
    <property type="match status" value="1"/>
</dbReference>
<keyword evidence="7" id="KW-1185">Reference proteome</keyword>
<organism evidence="6 7">
    <name type="scientific">Stichopus japonicus</name>
    <name type="common">Sea cucumber</name>
    <dbReference type="NCBI Taxonomy" id="307972"/>
    <lineage>
        <taxon>Eukaryota</taxon>
        <taxon>Metazoa</taxon>
        <taxon>Echinodermata</taxon>
        <taxon>Eleutherozoa</taxon>
        <taxon>Echinozoa</taxon>
        <taxon>Holothuroidea</taxon>
        <taxon>Aspidochirotacea</taxon>
        <taxon>Aspidochirotida</taxon>
        <taxon>Stichopodidae</taxon>
        <taxon>Apostichopus</taxon>
    </lineage>
</organism>
<dbReference type="FunFam" id="3.40.50.300:FF:000820">
    <property type="entry name" value="MutS homolog 5 (E. coli)"/>
    <property type="match status" value="1"/>
</dbReference>
<comment type="similarity">
    <text evidence="1">Belongs to the DNA mismatch repair MutS family.</text>
</comment>
<comment type="caution">
    <text evidence="6">The sequence shown here is derived from an EMBL/GenBank/DDBJ whole genome shotgun (WGS) entry which is preliminary data.</text>
</comment>
<gene>
    <name evidence="6" type="ORF">BSL78_28768</name>
</gene>
<dbReference type="InterPro" id="IPR045076">
    <property type="entry name" value="MutS"/>
</dbReference>
<dbReference type="SUPFAM" id="SSF52540">
    <property type="entry name" value="P-loop containing nucleoside triphosphate hydrolases"/>
    <property type="match status" value="1"/>
</dbReference>
<dbReference type="PANTHER" id="PTHR11361:SF20">
    <property type="entry name" value="MUTS PROTEIN HOMOLOG 5"/>
    <property type="match status" value="1"/>
</dbReference>
<sequence length="364" mass="39726">MLGIVSVCPYGEVSALDARLGDTQCEITDQETQIMHRLQDAVLEKSQALYSVMEHAAELDCLLAFAAAARENNYICPTLTMEKTLEIHGGRHPLQEVCVATFVANNTISNSKEGKVKFLTGPNASGKSVYLKQVGLISFMAHIGSFVPAESATIGMLDGIYTRIHTQESISVGLSTFMIDLNQMATALKSATSSSLVIIDEFGKGTDVADGTSLLVAILKHWLALEDDCPHLVVSTHFHSILKQGLLPSSTQLRCQTMEVIPNGDEMVFLYQLIHGQTDHSYASHISSMAGLPDEIIDRGQQVTELIKENKPIPRVDQAGAEKQLTWYRSVVAKLMEADIDTVNMKTFLQGFVIPTISQDGKSL</sequence>
<accession>A0A2G8JF81</accession>
<name>A0A2G8JF81_STIJA</name>
<dbReference type="GO" id="GO:0030983">
    <property type="term" value="F:mismatched DNA binding"/>
    <property type="evidence" value="ECO:0007669"/>
    <property type="project" value="InterPro"/>
</dbReference>
<reference evidence="6 7" key="1">
    <citation type="journal article" date="2017" name="PLoS Biol.">
        <title>The sea cucumber genome provides insights into morphological evolution and visceral regeneration.</title>
        <authorList>
            <person name="Zhang X."/>
            <person name="Sun L."/>
            <person name="Yuan J."/>
            <person name="Sun Y."/>
            <person name="Gao Y."/>
            <person name="Zhang L."/>
            <person name="Li S."/>
            <person name="Dai H."/>
            <person name="Hamel J.F."/>
            <person name="Liu C."/>
            <person name="Yu Y."/>
            <person name="Liu S."/>
            <person name="Lin W."/>
            <person name="Guo K."/>
            <person name="Jin S."/>
            <person name="Xu P."/>
            <person name="Storey K.B."/>
            <person name="Huan P."/>
            <person name="Zhang T."/>
            <person name="Zhou Y."/>
            <person name="Zhang J."/>
            <person name="Lin C."/>
            <person name="Li X."/>
            <person name="Xing L."/>
            <person name="Huo D."/>
            <person name="Sun M."/>
            <person name="Wang L."/>
            <person name="Mercier A."/>
            <person name="Li F."/>
            <person name="Yang H."/>
            <person name="Xiang J."/>
        </authorList>
    </citation>
    <scope>NUCLEOTIDE SEQUENCE [LARGE SCALE GENOMIC DNA]</scope>
    <source>
        <strain evidence="6">Shaxun</strain>
        <tissue evidence="6">Muscle</tissue>
    </source>
</reference>
<dbReference type="GO" id="GO:0006298">
    <property type="term" value="P:mismatch repair"/>
    <property type="evidence" value="ECO:0007669"/>
    <property type="project" value="InterPro"/>
</dbReference>
<evidence type="ECO:0000256" key="3">
    <source>
        <dbReference type="ARBA" id="ARBA00022840"/>
    </source>
</evidence>
<dbReference type="InterPro" id="IPR027417">
    <property type="entry name" value="P-loop_NTPase"/>
</dbReference>
<dbReference type="AlphaFoldDB" id="A0A2G8JF81"/>
<evidence type="ECO:0000313" key="7">
    <source>
        <dbReference type="Proteomes" id="UP000230750"/>
    </source>
</evidence>
<evidence type="ECO:0000256" key="2">
    <source>
        <dbReference type="ARBA" id="ARBA00022741"/>
    </source>
</evidence>
<dbReference type="GO" id="GO:0005634">
    <property type="term" value="C:nucleus"/>
    <property type="evidence" value="ECO:0007669"/>
    <property type="project" value="TreeGrafter"/>
</dbReference>
<evidence type="ECO:0000256" key="1">
    <source>
        <dbReference type="ARBA" id="ARBA00006271"/>
    </source>
</evidence>
<dbReference type="Pfam" id="PF00488">
    <property type="entry name" value="MutS_V"/>
    <property type="match status" value="1"/>
</dbReference>
<dbReference type="GO" id="GO:0051026">
    <property type="term" value="P:chiasma assembly"/>
    <property type="evidence" value="ECO:0007669"/>
    <property type="project" value="TreeGrafter"/>
</dbReference>
<evidence type="ECO:0000259" key="5">
    <source>
        <dbReference type="PROSITE" id="PS00486"/>
    </source>
</evidence>
<keyword evidence="3" id="KW-0067">ATP-binding</keyword>
<dbReference type="PANTHER" id="PTHR11361">
    <property type="entry name" value="DNA MISMATCH REPAIR PROTEIN MUTS FAMILY MEMBER"/>
    <property type="match status" value="1"/>
</dbReference>
<proteinExistence type="inferred from homology"/>
<dbReference type="CDD" id="cd03281">
    <property type="entry name" value="ABC_MSH5_euk"/>
    <property type="match status" value="1"/>
</dbReference>
<feature type="domain" description="DNA mismatch repair proteins mutS family" evidence="5">
    <location>
        <begin position="195"/>
        <end position="211"/>
    </location>
</feature>
<dbReference type="Gene3D" id="3.40.50.300">
    <property type="entry name" value="P-loop containing nucleotide triphosphate hydrolases"/>
    <property type="match status" value="1"/>
</dbReference>
<dbReference type="STRING" id="307972.A0A2G8JF81"/>
<dbReference type="Proteomes" id="UP000230750">
    <property type="component" value="Unassembled WGS sequence"/>
</dbReference>